<dbReference type="STRING" id="745411.B3C1_13109"/>
<evidence type="ECO:0000256" key="1">
    <source>
        <dbReference type="SAM" id="SignalP"/>
    </source>
</evidence>
<proteinExistence type="predicted"/>
<sequence>MKSPLCLAALLLAFSLQAKEQLPDWRSSDQALLEARKEFARSNAEILFLIMVDREGKVVKVKMLKTKLDSDRATMMFKKHVFSFEFKPATPTEPDFREFIYPMDVTTSVDY</sequence>
<comment type="caution">
    <text evidence="2">The sequence shown here is derived from an EMBL/GenBank/DDBJ whole genome shotgun (WGS) entry which is preliminary data.</text>
</comment>
<dbReference type="AlphaFoldDB" id="K2ILC2"/>
<feature type="chain" id="PRO_5003858799" description="TonB C-terminal domain-containing protein" evidence="1">
    <location>
        <begin position="19"/>
        <end position="111"/>
    </location>
</feature>
<gene>
    <name evidence="2" type="ORF">B3C1_13109</name>
</gene>
<dbReference type="RefSeq" id="WP_008485387.1">
    <property type="nucleotide sequence ID" value="NZ_AMRI01000019.1"/>
</dbReference>
<accession>K2ILC2</accession>
<dbReference type="EMBL" id="AMRI01000019">
    <property type="protein sequence ID" value="EKE70936.1"/>
    <property type="molecule type" value="Genomic_DNA"/>
</dbReference>
<protein>
    <recommendedName>
        <fullName evidence="4">TonB C-terminal domain-containing protein</fullName>
    </recommendedName>
</protein>
<feature type="signal peptide" evidence="1">
    <location>
        <begin position="1"/>
        <end position="18"/>
    </location>
</feature>
<evidence type="ECO:0008006" key="4">
    <source>
        <dbReference type="Google" id="ProtNLM"/>
    </source>
</evidence>
<keyword evidence="3" id="KW-1185">Reference proteome</keyword>
<dbReference type="Proteomes" id="UP000006755">
    <property type="component" value="Unassembled WGS sequence"/>
</dbReference>
<name>K2ILC2_9GAMM</name>
<evidence type="ECO:0000313" key="2">
    <source>
        <dbReference type="EMBL" id="EKE70936.1"/>
    </source>
</evidence>
<evidence type="ECO:0000313" key="3">
    <source>
        <dbReference type="Proteomes" id="UP000006755"/>
    </source>
</evidence>
<dbReference type="OrthoDB" id="7068419at2"/>
<reference evidence="2 3" key="1">
    <citation type="journal article" date="2012" name="J. Bacteriol.">
        <title>Genome Sequence of Gallaecimonas xiamenensis Type Strain 3-C-1.</title>
        <authorList>
            <person name="Lai Q."/>
            <person name="Wang L."/>
            <person name="Wang W."/>
            <person name="Shao Z."/>
        </authorList>
    </citation>
    <scope>NUCLEOTIDE SEQUENCE [LARGE SCALE GENOMIC DNA]</scope>
    <source>
        <strain evidence="2 3">3-C-1</strain>
    </source>
</reference>
<keyword evidence="1" id="KW-0732">Signal</keyword>
<organism evidence="2 3">
    <name type="scientific">Gallaecimonas xiamenensis 3-C-1</name>
    <dbReference type="NCBI Taxonomy" id="745411"/>
    <lineage>
        <taxon>Bacteria</taxon>
        <taxon>Pseudomonadati</taxon>
        <taxon>Pseudomonadota</taxon>
        <taxon>Gammaproteobacteria</taxon>
        <taxon>Enterobacterales</taxon>
        <taxon>Gallaecimonadaceae</taxon>
        <taxon>Gallaecimonas</taxon>
    </lineage>
</organism>